<feature type="domain" description="CENP-V/GFA" evidence="5">
    <location>
        <begin position="1"/>
        <end position="104"/>
    </location>
</feature>
<evidence type="ECO:0000256" key="2">
    <source>
        <dbReference type="ARBA" id="ARBA00022723"/>
    </source>
</evidence>
<proteinExistence type="inferred from homology"/>
<accession>A0A6A5V1W7</accession>
<dbReference type="GO" id="GO:0046872">
    <property type="term" value="F:metal ion binding"/>
    <property type="evidence" value="ECO:0007669"/>
    <property type="project" value="UniProtKB-KW"/>
</dbReference>
<evidence type="ECO:0000256" key="4">
    <source>
        <dbReference type="ARBA" id="ARBA00023239"/>
    </source>
</evidence>
<dbReference type="Proteomes" id="UP000800036">
    <property type="component" value="Unassembled WGS sequence"/>
</dbReference>
<protein>
    <recommendedName>
        <fullName evidence="5">CENP-V/GFA domain-containing protein</fullName>
    </recommendedName>
</protein>
<feature type="non-terminal residue" evidence="6">
    <location>
        <position position="1"/>
    </location>
</feature>
<dbReference type="EMBL" id="ML976699">
    <property type="protein sequence ID" value="KAF1970670.1"/>
    <property type="molecule type" value="Genomic_DNA"/>
</dbReference>
<dbReference type="OrthoDB" id="2212170at2759"/>
<name>A0A6A5V1W7_9PLEO</name>
<evidence type="ECO:0000313" key="7">
    <source>
        <dbReference type="Proteomes" id="UP000800036"/>
    </source>
</evidence>
<dbReference type="SUPFAM" id="SSF51316">
    <property type="entry name" value="Mss4-like"/>
    <property type="match status" value="1"/>
</dbReference>
<dbReference type="Gene3D" id="3.90.1590.10">
    <property type="entry name" value="glutathione-dependent formaldehyde- activating enzyme (gfa)"/>
    <property type="match status" value="1"/>
</dbReference>
<dbReference type="PANTHER" id="PTHR33337">
    <property type="entry name" value="GFA DOMAIN-CONTAINING PROTEIN"/>
    <property type="match status" value="1"/>
</dbReference>
<keyword evidence="3" id="KW-0862">Zinc</keyword>
<dbReference type="PROSITE" id="PS51891">
    <property type="entry name" value="CENP_V_GFA"/>
    <property type="match status" value="1"/>
</dbReference>
<comment type="similarity">
    <text evidence="1">Belongs to the Gfa family.</text>
</comment>
<reference evidence="6" key="1">
    <citation type="journal article" date="2020" name="Stud. Mycol.">
        <title>101 Dothideomycetes genomes: a test case for predicting lifestyles and emergence of pathogens.</title>
        <authorList>
            <person name="Haridas S."/>
            <person name="Albert R."/>
            <person name="Binder M."/>
            <person name="Bloem J."/>
            <person name="Labutti K."/>
            <person name="Salamov A."/>
            <person name="Andreopoulos B."/>
            <person name="Baker S."/>
            <person name="Barry K."/>
            <person name="Bills G."/>
            <person name="Bluhm B."/>
            <person name="Cannon C."/>
            <person name="Castanera R."/>
            <person name="Culley D."/>
            <person name="Daum C."/>
            <person name="Ezra D."/>
            <person name="Gonzalez J."/>
            <person name="Henrissat B."/>
            <person name="Kuo A."/>
            <person name="Liang C."/>
            <person name="Lipzen A."/>
            <person name="Lutzoni F."/>
            <person name="Magnuson J."/>
            <person name="Mondo S."/>
            <person name="Nolan M."/>
            <person name="Ohm R."/>
            <person name="Pangilinan J."/>
            <person name="Park H.-J."/>
            <person name="Ramirez L."/>
            <person name="Alfaro M."/>
            <person name="Sun H."/>
            <person name="Tritt A."/>
            <person name="Yoshinaga Y."/>
            <person name="Zwiers L.-H."/>
            <person name="Turgeon B."/>
            <person name="Goodwin S."/>
            <person name="Spatafora J."/>
            <person name="Crous P."/>
            <person name="Grigoriev I."/>
        </authorList>
    </citation>
    <scope>NUCLEOTIDE SEQUENCE</scope>
    <source>
        <strain evidence="6">CBS 107.79</strain>
    </source>
</reference>
<gene>
    <name evidence="6" type="ORF">BU23DRAFT_473478</name>
</gene>
<dbReference type="PANTHER" id="PTHR33337:SF40">
    <property type="entry name" value="CENP-V_GFA DOMAIN-CONTAINING PROTEIN-RELATED"/>
    <property type="match status" value="1"/>
</dbReference>
<evidence type="ECO:0000256" key="1">
    <source>
        <dbReference type="ARBA" id="ARBA00005495"/>
    </source>
</evidence>
<dbReference type="GO" id="GO:0016846">
    <property type="term" value="F:carbon-sulfur lyase activity"/>
    <property type="evidence" value="ECO:0007669"/>
    <property type="project" value="InterPro"/>
</dbReference>
<dbReference type="InterPro" id="IPR011057">
    <property type="entry name" value="Mss4-like_sf"/>
</dbReference>
<keyword evidence="7" id="KW-1185">Reference proteome</keyword>
<evidence type="ECO:0000256" key="3">
    <source>
        <dbReference type="ARBA" id="ARBA00022833"/>
    </source>
</evidence>
<organism evidence="6 7">
    <name type="scientific">Bimuria novae-zelandiae CBS 107.79</name>
    <dbReference type="NCBI Taxonomy" id="1447943"/>
    <lineage>
        <taxon>Eukaryota</taxon>
        <taxon>Fungi</taxon>
        <taxon>Dikarya</taxon>
        <taxon>Ascomycota</taxon>
        <taxon>Pezizomycotina</taxon>
        <taxon>Dothideomycetes</taxon>
        <taxon>Pleosporomycetidae</taxon>
        <taxon>Pleosporales</taxon>
        <taxon>Massarineae</taxon>
        <taxon>Didymosphaeriaceae</taxon>
        <taxon>Bimuria</taxon>
    </lineage>
</organism>
<dbReference type="AlphaFoldDB" id="A0A6A5V1W7"/>
<keyword evidence="2" id="KW-0479">Metal-binding</keyword>
<dbReference type="Pfam" id="PF04828">
    <property type="entry name" value="GFA"/>
    <property type="match status" value="1"/>
</dbReference>
<sequence length="109" mass="11869">IPPKSAVCYCSNCVRAGSGPCSIVFILDRSTITLNDPSNALKTYEDSDTLTGNRMYRSFCGNCGSPVYTSPARDSPMLFLQAGLFDKILEPAFENMPEHKPAWVAITKG</sequence>
<dbReference type="InterPro" id="IPR006913">
    <property type="entry name" value="CENP-V/GFA"/>
</dbReference>
<evidence type="ECO:0000259" key="5">
    <source>
        <dbReference type="PROSITE" id="PS51891"/>
    </source>
</evidence>
<evidence type="ECO:0000313" key="6">
    <source>
        <dbReference type="EMBL" id="KAF1970670.1"/>
    </source>
</evidence>
<keyword evidence="4" id="KW-0456">Lyase</keyword>